<feature type="domain" description="Acyl-CoA dehydrogenase/oxidase N-terminal" evidence="7">
    <location>
        <begin position="8"/>
        <end position="119"/>
    </location>
</feature>
<evidence type="ECO:0000256" key="1">
    <source>
        <dbReference type="ARBA" id="ARBA00001974"/>
    </source>
</evidence>
<proteinExistence type="inferred from homology"/>
<evidence type="ECO:0000256" key="3">
    <source>
        <dbReference type="ARBA" id="ARBA00022630"/>
    </source>
</evidence>
<comment type="similarity">
    <text evidence="2">Belongs to the acyl-CoA dehydrogenase family.</text>
</comment>
<name>A0ABU3KT70_9BURK</name>
<dbReference type="Proteomes" id="UP001321700">
    <property type="component" value="Unassembled WGS sequence"/>
</dbReference>
<dbReference type="PIRSF" id="PIRSF016578">
    <property type="entry name" value="HsaA"/>
    <property type="match status" value="1"/>
</dbReference>
<dbReference type="SUPFAM" id="SSF47203">
    <property type="entry name" value="Acyl-CoA dehydrogenase C-terminal domain-like"/>
    <property type="match status" value="1"/>
</dbReference>
<dbReference type="Gene3D" id="1.10.540.10">
    <property type="entry name" value="Acyl-CoA dehydrogenase/oxidase, N-terminal domain"/>
    <property type="match status" value="1"/>
</dbReference>
<evidence type="ECO:0000259" key="5">
    <source>
        <dbReference type="Pfam" id="PF00441"/>
    </source>
</evidence>
<gene>
    <name evidence="8" type="ORF">RAE19_17355</name>
</gene>
<organism evidence="8 9">
    <name type="scientific">Rhodoferax potami</name>
    <dbReference type="NCBI Taxonomy" id="3068338"/>
    <lineage>
        <taxon>Bacteria</taxon>
        <taxon>Pseudomonadati</taxon>
        <taxon>Pseudomonadota</taxon>
        <taxon>Betaproteobacteria</taxon>
        <taxon>Burkholderiales</taxon>
        <taxon>Comamonadaceae</taxon>
        <taxon>Rhodoferax</taxon>
    </lineage>
</organism>
<dbReference type="EMBL" id="JAVBIK010000001">
    <property type="protein sequence ID" value="MDT7520454.1"/>
    <property type="molecule type" value="Genomic_DNA"/>
</dbReference>
<dbReference type="Pfam" id="PF00441">
    <property type="entry name" value="Acyl-CoA_dh_1"/>
    <property type="match status" value="1"/>
</dbReference>
<keyword evidence="3" id="KW-0285">Flavoprotein</keyword>
<reference evidence="8 9" key="1">
    <citation type="submission" date="2023-08" db="EMBL/GenBank/DDBJ databases">
        <title>Rhodoferax potami sp. nov. and Rhodoferax mekongensis sp. nov., isolated from the Mekong River in Thailand.</title>
        <authorList>
            <person name="Kitikhun S."/>
            <person name="Charoenyingcharoen P."/>
            <person name="Siriarchawattana P."/>
            <person name="Likhitrattanapisal S."/>
            <person name="Nilsakha T."/>
            <person name="Chanpet A."/>
            <person name="Rattanawaree P."/>
            <person name="Ingsriswang S."/>
        </authorList>
    </citation>
    <scope>NUCLEOTIDE SEQUENCE [LARGE SCALE GENOMIC DNA]</scope>
    <source>
        <strain evidence="8 9">TBRC 17660</strain>
    </source>
</reference>
<feature type="domain" description="Acyl-CoA oxidase/dehydrogenase middle" evidence="6">
    <location>
        <begin position="123"/>
        <end position="219"/>
    </location>
</feature>
<dbReference type="Gene3D" id="2.40.110.10">
    <property type="entry name" value="Butyryl-CoA Dehydrogenase, subunit A, domain 2"/>
    <property type="match status" value="1"/>
</dbReference>
<keyword evidence="9" id="KW-1185">Reference proteome</keyword>
<dbReference type="InterPro" id="IPR009100">
    <property type="entry name" value="AcylCoA_DH/oxidase_NM_dom_sf"/>
</dbReference>
<comment type="cofactor">
    <cofactor evidence="1">
        <name>FAD</name>
        <dbReference type="ChEBI" id="CHEBI:57692"/>
    </cofactor>
</comment>
<dbReference type="Pfam" id="PF02770">
    <property type="entry name" value="Acyl-CoA_dh_M"/>
    <property type="match status" value="1"/>
</dbReference>
<evidence type="ECO:0000313" key="9">
    <source>
        <dbReference type="Proteomes" id="UP001321700"/>
    </source>
</evidence>
<dbReference type="PROSITE" id="PS00072">
    <property type="entry name" value="ACYL_COA_DH_1"/>
    <property type="match status" value="1"/>
</dbReference>
<dbReference type="RefSeq" id="WP_313876049.1">
    <property type="nucleotide sequence ID" value="NZ_JAVBIJ010000001.1"/>
</dbReference>
<dbReference type="InterPro" id="IPR037069">
    <property type="entry name" value="AcylCoA_DH/ox_N_sf"/>
</dbReference>
<dbReference type="InterPro" id="IPR036250">
    <property type="entry name" value="AcylCo_DH-like_C"/>
</dbReference>
<dbReference type="InterPro" id="IPR046373">
    <property type="entry name" value="Acyl-CoA_Oxase/DH_mid-dom_sf"/>
</dbReference>
<dbReference type="InterPro" id="IPR006091">
    <property type="entry name" value="Acyl-CoA_Oxase/DH_mid-dom"/>
</dbReference>
<evidence type="ECO:0000313" key="8">
    <source>
        <dbReference type="EMBL" id="MDT7520454.1"/>
    </source>
</evidence>
<dbReference type="Gene3D" id="1.20.140.10">
    <property type="entry name" value="Butyryl-CoA Dehydrogenase, subunit A, domain 3"/>
    <property type="match status" value="1"/>
</dbReference>
<dbReference type="SUPFAM" id="SSF56645">
    <property type="entry name" value="Acyl-CoA dehydrogenase NM domain-like"/>
    <property type="match status" value="1"/>
</dbReference>
<dbReference type="InterPro" id="IPR009075">
    <property type="entry name" value="AcylCo_DH/oxidase_C"/>
</dbReference>
<dbReference type="PROSITE" id="PS00073">
    <property type="entry name" value="ACYL_COA_DH_2"/>
    <property type="match status" value="1"/>
</dbReference>
<dbReference type="PANTHER" id="PTHR43884">
    <property type="entry name" value="ACYL-COA DEHYDROGENASE"/>
    <property type="match status" value="1"/>
</dbReference>
<dbReference type="PANTHER" id="PTHR43884:SF12">
    <property type="entry name" value="ISOVALERYL-COA DEHYDROGENASE, MITOCHONDRIAL-RELATED"/>
    <property type="match status" value="1"/>
</dbReference>
<evidence type="ECO:0000259" key="6">
    <source>
        <dbReference type="Pfam" id="PF02770"/>
    </source>
</evidence>
<dbReference type="Pfam" id="PF02771">
    <property type="entry name" value="Acyl-CoA_dh_N"/>
    <property type="match status" value="1"/>
</dbReference>
<keyword evidence="4" id="KW-0274">FAD</keyword>
<evidence type="ECO:0000256" key="4">
    <source>
        <dbReference type="ARBA" id="ARBA00022827"/>
    </source>
</evidence>
<evidence type="ECO:0000259" key="7">
    <source>
        <dbReference type="Pfam" id="PF02771"/>
    </source>
</evidence>
<comment type="caution">
    <text evidence="8">The sequence shown here is derived from an EMBL/GenBank/DDBJ whole genome shotgun (WGS) entry which is preliminary data.</text>
</comment>
<sequence>MIERTLFTPDHESFRDSFRRFMEKEIAPFHADWEEQGYVAREVWNKAGENGFLCMTMPEEYGGSEADKLYSVIQMEELARGGFTGIGFGLHSEIVAPYILHYGTPEQKAKYLPKLASGEMVGAIAMSEPAAGSDLQGIKSTAIQQPDGSYLLNGSKTFITNGWHADLVVVVAKTNPAAGGKGTSLLLVERGMPGFSVGQRLKKMGMKAQDTSELFFDNVRVPAENLLGGAAYENKGFICLMEQLPWERLQIAIGAVSASQAAIDWTVDYVKERKVFGQPVASFQNTRYVLAELQTQVQVARVFVDKCCELIGKDQLDTATASMAKYWTTDLQCKVMDECVQLFGGYGYMWEYPITRAYADARVQRIYGGTNEIMKEVITRSMGLGGK</sequence>
<dbReference type="InterPro" id="IPR013786">
    <property type="entry name" value="AcylCoA_DH/ox_N"/>
</dbReference>
<feature type="domain" description="Acyl-CoA dehydrogenase/oxidase C-terminal" evidence="5">
    <location>
        <begin position="234"/>
        <end position="382"/>
    </location>
</feature>
<accession>A0ABU3KT70</accession>
<protein>
    <submittedName>
        <fullName evidence="8">Acyl-CoA dehydrogenase family protein</fullName>
    </submittedName>
</protein>
<evidence type="ECO:0000256" key="2">
    <source>
        <dbReference type="ARBA" id="ARBA00009347"/>
    </source>
</evidence>
<dbReference type="InterPro" id="IPR006089">
    <property type="entry name" value="Acyl-CoA_DH_CS"/>
</dbReference>